<dbReference type="Proteomes" id="UP000215405">
    <property type="component" value="Unassembled WGS sequence"/>
</dbReference>
<evidence type="ECO:0000256" key="5">
    <source>
        <dbReference type="SAM" id="MobiDB-lite"/>
    </source>
</evidence>
<evidence type="ECO:0008006" key="9">
    <source>
        <dbReference type="Google" id="ProtNLM"/>
    </source>
</evidence>
<evidence type="ECO:0000256" key="6">
    <source>
        <dbReference type="SAM" id="Phobius"/>
    </source>
</evidence>
<dbReference type="EMBL" id="NBYO01000002">
    <property type="protein sequence ID" value="OXT00161.1"/>
    <property type="molecule type" value="Genomic_DNA"/>
</dbReference>
<comment type="subcellular location">
    <subcellularLocation>
        <location evidence="1">Endomembrane system</location>
        <topology evidence="1">Multi-pass membrane protein</topology>
    </subcellularLocation>
</comment>
<evidence type="ECO:0000313" key="8">
    <source>
        <dbReference type="Proteomes" id="UP000215405"/>
    </source>
</evidence>
<evidence type="ECO:0000256" key="3">
    <source>
        <dbReference type="ARBA" id="ARBA00022989"/>
    </source>
</evidence>
<accession>A0A231UWG5</accession>
<name>A0A231UWG5_9HYPH</name>
<feature type="compositionally biased region" description="Polar residues" evidence="5">
    <location>
        <begin position="10"/>
        <end position="21"/>
    </location>
</feature>
<dbReference type="Gene3D" id="1.20.120.1630">
    <property type="match status" value="1"/>
</dbReference>
<keyword evidence="4 6" id="KW-0472">Membrane</keyword>
<evidence type="ECO:0000313" key="7">
    <source>
        <dbReference type="EMBL" id="OXT00161.1"/>
    </source>
</evidence>
<dbReference type="RefSeq" id="WP_094076985.1">
    <property type="nucleotide sequence ID" value="NZ_NBYO01000002.1"/>
</dbReference>
<reference evidence="8" key="1">
    <citation type="journal article" date="2017" name="Int. J. Syst. Evol. Microbiol.">
        <title>Notoacmeibacter marinus gen. nov., sp. nov., isolated from the gut of a limpet and proposal of Notoacmeibacteraceae fam. nov. in the order Rhizobiales of the class Alphaproteobacteria.</title>
        <authorList>
            <person name="Huang Z."/>
            <person name="Guo F."/>
            <person name="Lai Q."/>
        </authorList>
    </citation>
    <scope>NUCLEOTIDE SEQUENCE [LARGE SCALE GENOMIC DNA]</scope>
    <source>
        <strain evidence="8">XMTR2A4</strain>
    </source>
</reference>
<dbReference type="AlphaFoldDB" id="A0A231UWG5"/>
<keyword evidence="8" id="KW-1185">Reference proteome</keyword>
<keyword evidence="2 6" id="KW-0812">Transmembrane</keyword>
<dbReference type="GO" id="GO:0012505">
    <property type="term" value="C:endomembrane system"/>
    <property type="evidence" value="ECO:0007669"/>
    <property type="project" value="UniProtKB-SubCell"/>
</dbReference>
<dbReference type="GO" id="GO:0016740">
    <property type="term" value="F:transferase activity"/>
    <property type="evidence" value="ECO:0007669"/>
    <property type="project" value="UniProtKB-ARBA"/>
</dbReference>
<feature type="transmembrane region" description="Helical" evidence="6">
    <location>
        <begin position="62"/>
        <end position="81"/>
    </location>
</feature>
<gene>
    <name evidence="7" type="ORF">B7H23_08230</name>
</gene>
<feature type="transmembrane region" description="Helical" evidence="6">
    <location>
        <begin position="32"/>
        <end position="50"/>
    </location>
</feature>
<dbReference type="InterPro" id="IPR007318">
    <property type="entry name" value="Phopholipid_MeTrfase"/>
</dbReference>
<proteinExistence type="predicted"/>
<organism evidence="7 8">
    <name type="scientific">Notoacmeibacter marinus</name>
    <dbReference type="NCBI Taxonomy" id="1876515"/>
    <lineage>
        <taxon>Bacteria</taxon>
        <taxon>Pseudomonadati</taxon>
        <taxon>Pseudomonadota</taxon>
        <taxon>Alphaproteobacteria</taxon>
        <taxon>Hyphomicrobiales</taxon>
        <taxon>Notoacmeibacteraceae</taxon>
        <taxon>Notoacmeibacter</taxon>
    </lineage>
</organism>
<dbReference type="PANTHER" id="PTHR12714">
    <property type="entry name" value="PROTEIN-S ISOPRENYLCYSTEINE O-METHYLTRANSFERASE"/>
    <property type="match status" value="1"/>
</dbReference>
<evidence type="ECO:0000256" key="1">
    <source>
        <dbReference type="ARBA" id="ARBA00004127"/>
    </source>
</evidence>
<sequence length="180" mass="19707">MSRRRKTHQPVEQLTESNNAGASAVHAGPTRFPWPPVILLTAGIAAYLLGDWVTPLSLLPSAYAPVLSAFGWLLVVGGLGLDVFALMTLRRGGTTVSPIHGSAKLVTNGPYAISRNPIYLGNTLILIGLGFALNNFWFPILAIVAAFAVTKLQIEPEERHLASRFGRAWRQYSKRVSRWF</sequence>
<dbReference type="PANTHER" id="PTHR12714:SF24">
    <property type="entry name" value="SLR1182 PROTEIN"/>
    <property type="match status" value="1"/>
</dbReference>
<evidence type="ECO:0000256" key="4">
    <source>
        <dbReference type="ARBA" id="ARBA00023136"/>
    </source>
</evidence>
<dbReference type="Pfam" id="PF04191">
    <property type="entry name" value="PEMT"/>
    <property type="match status" value="1"/>
</dbReference>
<comment type="caution">
    <text evidence="7">The sequence shown here is derived from an EMBL/GenBank/DDBJ whole genome shotgun (WGS) entry which is preliminary data.</text>
</comment>
<evidence type="ECO:0000256" key="2">
    <source>
        <dbReference type="ARBA" id="ARBA00022692"/>
    </source>
</evidence>
<feature type="region of interest" description="Disordered" evidence="5">
    <location>
        <begin position="1"/>
        <end position="22"/>
    </location>
</feature>
<protein>
    <recommendedName>
        <fullName evidence="9">Isoprenylcysteine carboxyl methyltransferase</fullName>
    </recommendedName>
</protein>
<keyword evidence="3 6" id="KW-1133">Transmembrane helix</keyword>
<feature type="transmembrane region" description="Helical" evidence="6">
    <location>
        <begin position="124"/>
        <end position="149"/>
    </location>
</feature>